<dbReference type="AlphaFoldDB" id="A0AAW6SP80"/>
<evidence type="ECO:0000256" key="6">
    <source>
        <dbReference type="ARBA" id="ARBA00022989"/>
    </source>
</evidence>
<organism evidence="10 11">
    <name type="scientific">Heyndrickxia oleronia</name>
    <dbReference type="NCBI Taxonomy" id="38875"/>
    <lineage>
        <taxon>Bacteria</taxon>
        <taxon>Bacillati</taxon>
        <taxon>Bacillota</taxon>
        <taxon>Bacilli</taxon>
        <taxon>Bacillales</taxon>
        <taxon>Bacillaceae</taxon>
        <taxon>Heyndrickxia</taxon>
    </lineage>
</organism>
<protein>
    <recommendedName>
        <fullName evidence="8">Riboflavin transporter</fullName>
    </recommendedName>
</protein>
<accession>A0AAW6SP80</accession>
<keyword evidence="7 8" id="KW-0472">Membrane</keyword>
<evidence type="ECO:0000256" key="1">
    <source>
        <dbReference type="ARBA" id="ARBA00004651"/>
    </source>
</evidence>
<sequence>MKKLGLKSFVSIAVLSSLAYVIMLIKIPIPPFPNYLTVDFSDIPALIAALIFGPIGALLVEIIKNLLDFLTTGSETGIPIGHIANLFAGLLFVLPTYYIYQRMKTKKGMTLALFVGTISMAVMMSILNYFVILPAYLALMNFQVPNVKEYILAGVLPFNFIKGILVAIIFMLLFSKMQNWINKQTILKNT</sequence>
<dbReference type="PANTHER" id="PTHR38438:SF1">
    <property type="entry name" value="RIBOFLAVIN TRANSPORTER RIBU"/>
    <property type="match status" value="1"/>
</dbReference>
<dbReference type="Pfam" id="PF12822">
    <property type="entry name" value="ECF_trnsprt"/>
    <property type="match status" value="1"/>
</dbReference>
<gene>
    <name evidence="10" type="ORF">P5X88_03460</name>
</gene>
<comment type="function">
    <text evidence="8">Probably a riboflavin-binding protein that interacts with the energy-coupling factor (ECF) ABC-transporter complex.</text>
</comment>
<dbReference type="InterPro" id="IPR024529">
    <property type="entry name" value="ECF_trnsprt_substrate-spec"/>
</dbReference>
<feature type="transmembrane region" description="Helical" evidence="9">
    <location>
        <begin position="83"/>
        <end position="100"/>
    </location>
</feature>
<name>A0AAW6SP80_9BACI</name>
<evidence type="ECO:0000256" key="8">
    <source>
        <dbReference type="PIRNR" id="PIRNR037778"/>
    </source>
</evidence>
<feature type="transmembrane region" description="Helical" evidence="9">
    <location>
        <begin position="150"/>
        <end position="174"/>
    </location>
</feature>
<evidence type="ECO:0000256" key="5">
    <source>
        <dbReference type="ARBA" id="ARBA00022692"/>
    </source>
</evidence>
<evidence type="ECO:0000256" key="4">
    <source>
        <dbReference type="ARBA" id="ARBA00022475"/>
    </source>
</evidence>
<evidence type="ECO:0000313" key="10">
    <source>
        <dbReference type="EMBL" id="MDH5159978.1"/>
    </source>
</evidence>
<reference evidence="10" key="1">
    <citation type="submission" date="2023-03" db="EMBL/GenBank/DDBJ databases">
        <title>Bacterial isolates from washroom surfaces on a university campus.</title>
        <authorList>
            <person name="Holman D.B."/>
            <person name="Gzyl K.E."/>
            <person name="Taheri A.E."/>
        </authorList>
    </citation>
    <scope>NUCLEOTIDE SEQUENCE</scope>
    <source>
        <strain evidence="10">RD03</strain>
    </source>
</reference>
<comment type="similarity">
    <text evidence="2 8">Belongs to the prokaryotic riboflavin transporter (P-RFT) (TC 2.A.87) family.</text>
</comment>
<dbReference type="PANTHER" id="PTHR38438">
    <property type="entry name" value="RIBOFLAVIN TRANSPORTER RIBU"/>
    <property type="match status" value="1"/>
</dbReference>
<evidence type="ECO:0000256" key="2">
    <source>
        <dbReference type="ARBA" id="ARBA00005540"/>
    </source>
</evidence>
<comment type="caution">
    <text evidence="10">The sequence shown here is derived from an EMBL/GenBank/DDBJ whole genome shotgun (WGS) entry which is preliminary data.</text>
</comment>
<comment type="subcellular location">
    <subcellularLocation>
        <location evidence="1">Cell membrane</location>
        <topology evidence="1">Multi-pass membrane protein</topology>
    </subcellularLocation>
</comment>
<evidence type="ECO:0000256" key="9">
    <source>
        <dbReference type="SAM" id="Phobius"/>
    </source>
</evidence>
<evidence type="ECO:0000313" key="11">
    <source>
        <dbReference type="Proteomes" id="UP001159179"/>
    </source>
</evidence>
<evidence type="ECO:0000256" key="3">
    <source>
        <dbReference type="ARBA" id="ARBA00022448"/>
    </source>
</evidence>
<dbReference type="PIRSF" id="PIRSF037778">
    <property type="entry name" value="UCP037778_transp_RibU"/>
    <property type="match status" value="1"/>
</dbReference>
<dbReference type="Gene3D" id="1.10.1760.20">
    <property type="match status" value="1"/>
</dbReference>
<keyword evidence="6 9" id="KW-1133">Transmembrane helix</keyword>
<dbReference type="Proteomes" id="UP001159179">
    <property type="component" value="Unassembled WGS sequence"/>
</dbReference>
<dbReference type="InterPro" id="IPR025720">
    <property type="entry name" value="RibU"/>
</dbReference>
<feature type="transmembrane region" description="Helical" evidence="9">
    <location>
        <begin position="6"/>
        <end position="25"/>
    </location>
</feature>
<feature type="transmembrane region" description="Helical" evidence="9">
    <location>
        <begin position="112"/>
        <end position="138"/>
    </location>
</feature>
<dbReference type="GO" id="GO:0032217">
    <property type="term" value="F:riboflavin transmembrane transporter activity"/>
    <property type="evidence" value="ECO:0007669"/>
    <property type="project" value="UniProtKB-UniRule"/>
</dbReference>
<feature type="transmembrane region" description="Helical" evidence="9">
    <location>
        <begin position="45"/>
        <end position="63"/>
    </location>
</feature>
<dbReference type="RefSeq" id="WP_251337208.1">
    <property type="nucleotide sequence ID" value="NZ_JAMATW010000001.1"/>
</dbReference>
<evidence type="ECO:0000256" key="7">
    <source>
        <dbReference type="ARBA" id="ARBA00023136"/>
    </source>
</evidence>
<keyword evidence="5 9" id="KW-0812">Transmembrane</keyword>
<dbReference type="GO" id="GO:0005886">
    <property type="term" value="C:plasma membrane"/>
    <property type="evidence" value="ECO:0007669"/>
    <property type="project" value="UniProtKB-SubCell"/>
</dbReference>
<proteinExistence type="inferred from homology"/>
<keyword evidence="3 8" id="KW-0813">Transport</keyword>
<dbReference type="EMBL" id="JAROYP010000002">
    <property type="protein sequence ID" value="MDH5159978.1"/>
    <property type="molecule type" value="Genomic_DNA"/>
</dbReference>
<keyword evidence="4 8" id="KW-1003">Cell membrane</keyword>